<dbReference type="AlphaFoldDB" id="D8T6L4"/>
<proteinExistence type="predicted"/>
<dbReference type="InterPro" id="IPR051824">
    <property type="entry name" value="LRR_Rcpt-Like_S/T_Kinase"/>
</dbReference>
<evidence type="ECO:0000256" key="8">
    <source>
        <dbReference type="SAM" id="MobiDB-lite"/>
    </source>
</evidence>
<dbReference type="PANTHER" id="PTHR48006">
    <property type="entry name" value="LEUCINE-RICH REPEAT-CONTAINING PROTEIN DDB_G0281931-RELATED"/>
    <property type="match status" value="1"/>
</dbReference>
<name>D8T6L4_SELML</name>
<feature type="region of interest" description="Disordered" evidence="8">
    <location>
        <begin position="246"/>
        <end position="281"/>
    </location>
</feature>
<accession>D8T6L4</accession>
<dbReference type="GO" id="GO:0005524">
    <property type="term" value="F:ATP binding"/>
    <property type="evidence" value="ECO:0007669"/>
    <property type="project" value="UniProtKB-UniRule"/>
</dbReference>
<evidence type="ECO:0000256" key="2">
    <source>
        <dbReference type="ARBA" id="ARBA00022679"/>
    </source>
</evidence>
<reference evidence="10 11" key="1">
    <citation type="journal article" date="2011" name="Science">
        <title>The Selaginella genome identifies genetic changes associated with the evolution of vascular plants.</title>
        <authorList>
            <person name="Banks J.A."/>
            <person name="Nishiyama T."/>
            <person name="Hasebe M."/>
            <person name="Bowman J.L."/>
            <person name="Gribskov M."/>
            <person name="dePamphilis C."/>
            <person name="Albert V.A."/>
            <person name="Aono N."/>
            <person name="Aoyama T."/>
            <person name="Ambrose B.A."/>
            <person name="Ashton N.W."/>
            <person name="Axtell M.J."/>
            <person name="Barker E."/>
            <person name="Barker M.S."/>
            <person name="Bennetzen J.L."/>
            <person name="Bonawitz N.D."/>
            <person name="Chapple C."/>
            <person name="Cheng C."/>
            <person name="Correa L.G."/>
            <person name="Dacre M."/>
            <person name="DeBarry J."/>
            <person name="Dreyer I."/>
            <person name="Elias M."/>
            <person name="Engstrom E.M."/>
            <person name="Estelle M."/>
            <person name="Feng L."/>
            <person name="Finet C."/>
            <person name="Floyd S.K."/>
            <person name="Frommer W.B."/>
            <person name="Fujita T."/>
            <person name="Gramzow L."/>
            <person name="Gutensohn M."/>
            <person name="Harholt J."/>
            <person name="Hattori M."/>
            <person name="Heyl A."/>
            <person name="Hirai T."/>
            <person name="Hiwatashi Y."/>
            <person name="Ishikawa M."/>
            <person name="Iwata M."/>
            <person name="Karol K.G."/>
            <person name="Koehler B."/>
            <person name="Kolukisaoglu U."/>
            <person name="Kubo M."/>
            <person name="Kurata T."/>
            <person name="Lalonde S."/>
            <person name="Li K."/>
            <person name="Li Y."/>
            <person name="Litt A."/>
            <person name="Lyons E."/>
            <person name="Manning G."/>
            <person name="Maruyama T."/>
            <person name="Michael T.P."/>
            <person name="Mikami K."/>
            <person name="Miyazaki S."/>
            <person name="Morinaga S."/>
            <person name="Murata T."/>
            <person name="Mueller-Roeber B."/>
            <person name="Nelson D.R."/>
            <person name="Obara M."/>
            <person name="Oguri Y."/>
            <person name="Olmstead R.G."/>
            <person name="Onodera N."/>
            <person name="Petersen B.L."/>
            <person name="Pils B."/>
            <person name="Prigge M."/>
            <person name="Rensing S.A."/>
            <person name="Riano-Pachon D.M."/>
            <person name="Roberts A.W."/>
            <person name="Sato Y."/>
            <person name="Scheller H.V."/>
            <person name="Schulz B."/>
            <person name="Schulz C."/>
            <person name="Shakirov E.V."/>
            <person name="Shibagaki N."/>
            <person name="Shinohara N."/>
            <person name="Shippen D.E."/>
            <person name="Soerensen I."/>
            <person name="Sotooka R."/>
            <person name="Sugimoto N."/>
            <person name="Sugita M."/>
            <person name="Sumikawa N."/>
            <person name="Tanurdzic M."/>
            <person name="Theissen G."/>
            <person name="Ulvskov P."/>
            <person name="Wakazuki S."/>
            <person name="Weng J.K."/>
            <person name="Willats W.W."/>
            <person name="Wipf D."/>
            <person name="Wolf P.G."/>
            <person name="Yang L."/>
            <person name="Zimmer A.D."/>
            <person name="Zhu Q."/>
            <person name="Mitros T."/>
            <person name="Hellsten U."/>
            <person name="Loque D."/>
            <person name="Otillar R."/>
            <person name="Salamov A."/>
            <person name="Schmutz J."/>
            <person name="Shapiro H."/>
            <person name="Lindquist E."/>
            <person name="Lucas S."/>
            <person name="Rokhsar D."/>
            <person name="Grigoriev I.V."/>
        </authorList>
    </citation>
    <scope>NUCLEOTIDE SEQUENCE [LARGE SCALE GENOMIC DNA]</scope>
</reference>
<dbReference type="Gene3D" id="2.60.120.430">
    <property type="entry name" value="Galactose-binding lectin"/>
    <property type="match status" value="1"/>
</dbReference>
<organism evidence="11">
    <name type="scientific">Selaginella moellendorffii</name>
    <name type="common">Spikemoss</name>
    <dbReference type="NCBI Taxonomy" id="88036"/>
    <lineage>
        <taxon>Eukaryota</taxon>
        <taxon>Viridiplantae</taxon>
        <taxon>Streptophyta</taxon>
        <taxon>Embryophyta</taxon>
        <taxon>Tracheophyta</taxon>
        <taxon>Lycopodiopsida</taxon>
        <taxon>Selaginellales</taxon>
        <taxon>Selaginellaceae</taxon>
        <taxon>Selaginella</taxon>
    </lineage>
</organism>
<feature type="domain" description="Malectin" evidence="9">
    <location>
        <begin position="2"/>
        <end position="89"/>
    </location>
</feature>
<keyword evidence="5 7" id="KW-0067">ATP-binding</keyword>
<keyword evidence="11" id="KW-1185">Reference proteome</keyword>
<dbReference type="PROSITE" id="PS00107">
    <property type="entry name" value="PROTEIN_KINASE_ATP"/>
    <property type="match status" value="1"/>
</dbReference>
<dbReference type="InterPro" id="IPR011009">
    <property type="entry name" value="Kinase-like_dom_sf"/>
</dbReference>
<dbReference type="Gramene" id="EFJ07656">
    <property type="protein sequence ID" value="EFJ07656"/>
    <property type="gene ID" value="SELMODRAFT_429568"/>
</dbReference>
<feature type="compositionally biased region" description="Low complexity" evidence="8">
    <location>
        <begin position="268"/>
        <end position="281"/>
    </location>
</feature>
<dbReference type="InParanoid" id="D8T6L4"/>
<dbReference type="Gene3D" id="3.30.200.20">
    <property type="entry name" value="Phosphorylase Kinase, domain 1"/>
    <property type="match status" value="1"/>
</dbReference>
<evidence type="ECO:0000313" key="11">
    <source>
        <dbReference type="Proteomes" id="UP000001514"/>
    </source>
</evidence>
<keyword evidence="2" id="KW-0808">Transferase</keyword>
<dbReference type="KEGG" id="smo:SELMODRAFT_429568"/>
<evidence type="ECO:0000259" key="9">
    <source>
        <dbReference type="Pfam" id="PF11721"/>
    </source>
</evidence>
<dbReference type="EMBL" id="GL377682">
    <property type="protein sequence ID" value="EFJ07656.1"/>
    <property type="molecule type" value="Genomic_DNA"/>
</dbReference>
<evidence type="ECO:0000256" key="3">
    <source>
        <dbReference type="ARBA" id="ARBA00022729"/>
    </source>
</evidence>
<dbReference type="PANTHER" id="PTHR48006:SF34">
    <property type="entry name" value="OS08G0203700 PROTEIN"/>
    <property type="match status" value="1"/>
</dbReference>
<dbReference type="GO" id="GO:0004672">
    <property type="term" value="F:protein kinase activity"/>
    <property type="evidence" value="ECO:0000318"/>
    <property type="project" value="GO_Central"/>
</dbReference>
<evidence type="ECO:0000313" key="10">
    <source>
        <dbReference type="EMBL" id="EFJ07656.1"/>
    </source>
</evidence>
<keyword evidence="4 7" id="KW-0547">Nucleotide-binding</keyword>
<dbReference type="SUPFAM" id="SSF56112">
    <property type="entry name" value="Protein kinase-like (PK-like)"/>
    <property type="match status" value="1"/>
</dbReference>
<dbReference type="Proteomes" id="UP000001514">
    <property type="component" value="Unassembled WGS sequence"/>
</dbReference>
<dbReference type="InterPro" id="IPR021720">
    <property type="entry name" value="Malectin_dom"/>
</dbReference>
<gene>
    <name evidence="10" type="ORF">SELMODRAFT_429568</name>
</gene>
<dbReference type="Pfam" id="PF11721">
    <property type="entry name" value="Malectin"/>
    <property type="match status" value="1"/>
</dbReference>
<keyword evidence="6" id="KW-0325">Glycoprotein</keyword>
<dbReference type="InterPro" id="IPR017441">
    <property type="entry name" value="Protein_kinase_ATP_BS"/>
</dbReference>
<keyword evidence="3" id="KW-0732">Signal</keyword>
<sequence length="281" mass="31011">MRSGSYTVHLHFAEIIIDTGQDGPGVGIQGDRKLKDFNIREEANGSLRALRRSFTVVNVSNGVRDIHLLGWGKEHVALHSDLSGPLISTIQVLPEFETGGTSQSENSSKCVKIGVGVSVPLVVLFMVSELNLLDGKLHMFSYNEIKNATGGFDPLRLLGTGAFGKVYKGVLSDGTVVAIKQLNRITGDVGYLPADVYSFGVLVLEIVSGRTNLDTTSEDMTHLLDHYQSDKLLQLLDKRGMLRRHGDVSPDARVAKQRPTEPREPIEQRPQQQCQWQHDRD</sequence>
<protein>
    <recommendedName>
        <fullName evidence="9">Malectin domain-containing protein</fullName>
    </recommendedName>
</protein>
<evidence type="ECO:0000256" key="1">
    <source>
        <dbReference type="ARBA" id="ARBA00022553"/>
    </source>
</evidence>
<feature type="binding site" evidence="7">
    <location>
        <position position="180"/>
    </location>
    <ligand>
        <name>ATP</name>
        <dbReference type="ChEBI" id="CHEBI:30616"/>
    </ligand>
</feature>
<evidence type="ECO:0000256" key="7">
    <source>
        <dbReference type="PROSITE-ProRule" id="PRU10141"/>
    </source>
</evidence>
<evidence type="ECO:0000256" key="5">
    <source>
        <dbReference type="ARBA" id="ARBA00022840"/>
    </source>
</evidence>
<evidence type="ECO:0000256" key="6">
    <source>
        <dbReference type="ARBA" id="ARBA00023180"/>
    </source>
</evidence>
<dbReference type="HOGENOM" id="CLU_991779_0_0_1"/>
<keyword evidence="1" id="KW-0597">Phosphoprotein</keyword>
<feature type="compositionally biased region" description="Basic and acidic residues" evidence="8">
    <location>
        <begin position="246"/>
        <end position="267"/>
    </location>
</feature>
<evidence type="ECO:0000256" key="4">
    <source>
        <dbReference type="ARBA" id="ARBA00022741"/>
    </source>
</evidence>